<protein>
    <submittedName>
        <fullName evidence="4">Class I SAM-dependent RNA methyltransferase</fullName>
    </submittedName>
</protein>
<name>A0A9D1T5Y1_9FIRM</name>
<dbReference type="PROSITE" id="PS01261">
    <property type="entry name" value="UPF0020"/>
    <property type="match status" value="1"/>
</dbReference>
<dbReference type="CDD" id="cd11715">
    <property type="entry name" value="THUMP_AdoMetMT"/>
    <property type="match status" value="1"/>
</dbReference>
<accession>A0A9D1T5Y1</accession>
<dbReference type="Gene3D" id="3.30.2130.30">
    <property type="match status" value="1"/>
</dbReference>
<dbReference type="InterPro" id="IPR004114">
    <property type="entry name" value="THUMP_dom"/>
</dbReference>
<dbReference type="Pfam" id="PF01170">
    <property type="entry name" value="UPF0020"/>
    <property type="match status" value="1"/>
</dbReference>
<dbReference type="Pfam" id="PF22020">
    <property type="entry name" value="RlmL_1st"/>
    <property type="match status" value="1"/>
</dbReference>
<dbReference type="PANTHER" id="PTHR47313">
    <property type="entry name" value="RIBOSOMAL RNA LARGE SUBUNIT METHYLTRANSFERASE K/L"/>
    <property type="match status" value="1"/>
</dbReference>
<gene>
    <name evidence="4" type="ORF">IAA63_08130</name>
</gene>
<dbReference type="Gene3D" id="3.40.50.150">
    <property type="entry name" value="Vaccinia Virus protein VP39"/>
    <property type="match status" value="1"/>
</dbReference>
<evidence type="ECO:0000256" key="2">
    <source>
        <dbReference type="ARBA" id="ARBA00022679"/>
    </source>
</evidence>
<dbReference type="EMBL" id="DVON01000174">
    <property type="protein sequence ID" value="HIV13090.1"/>
    <property type="molecule type" value="Genomic_DNA"/>
</dbReference>
<dbReference type="InterPro" id="IPR002052">
    <property type="entry name" value="DNA_methylase_N6_adenine_CS"/>
</dbReference>
<comment type="caution">
    <text evidence="4">The sequence shown here is derived from an EMBL/GenBank/DDBJ whole genome shotgun (WGS) entry which is preliminary data.</text>
</comment>
<dbReference type="InterPro" id="IPR054170">
    <property type="entry name" value="RlmL_1st"/>
</dbReference>
<keyword evidence="2" id="KW-0808">Transferase</keyword>
<dbReference type="PROSITE" id="PS00092">
    <property type="entry name" value="N6_MTASE"/>
    <property type="match status" value="1"/>
</dbReference>
<dbReference type="InterPro" id="IPR053943">
    <property type="entry name" value="RlmKL-like_Mtase_CS"/>
</dbReference>
<dbReference type="GO" id="GO:0070043">
    <property type="term" value="F:rRNA (guanine-N7-)-methyltransferase activity"/>
    <property type="evidence" value="ECO:0007669"/>
    <property type="project" value="TreeGrafter"/>
</dbReference>
<proteinExistence type="predicted"/>
<dbReference type="PANTHER" id="PTHR47313:SF1">
    <property type="entry name" value="RIBOSOMAL RNA LARGE SUBUNIT METHYLTRANSFERASE K_L"/>
    <property type="match status" value="1"/>
</dbReference>
<dbReference type="Proteomes" id="UP000886723">
    <property type="component" value="Unassembled WGS sequence"/>
</dbReference>
<evidence type="ECO:0000313" key="5">
    <source>
        <dbReference type="Proteomes" id="UP000886723"/>
    </source>
</evidence>
<dbReference type="Pfam" id="PF02926">
    <property type="entry name" value="THUMP"/>
    <property type="match status" value="1"/>
</dbReference>
<dbReference type="GO" id="GO:0003723">
    <property type="term" value="F:RNA binding"/>
    <property type="evidence" value="ECO:0007669"/>
    <property type="project" value="InterPro"/>
</dbReference>
<reference evidence="4" key="2">
    <citation type="journal article" date="2021" name="PeerJ">
        <title>Extensive microbial diversity within the chicken gut microbiome revealed by metagenomics and culture.</title>
        <authorList>
            <person name="Gilroy R."/>
            <person name="Ravi A."/>
            <person name="Getino M."/>
            <person name="Pursley I."/>
            <person name="Horton D.L."/>
            <person name="Alikhan N.F."/>
            <person name="Baker D."/>
            <person name="Gharbi K."/>
            <person name="Hall N."/>
            <person name="Watson M."/>
            <person name="Adriaenssens E.M."/>
            <person name="Foster-Nyarko E."/>
            <person name="Jarju S."/>
            <person name="Secka A."/>
            <person name="Antonio M."/>
            <person name="Oren A."/>
            <person name="Chaudhuri R.R."/>
            <person name="La Ragione R."/>
            <person name="Hildebrand F."/>
            <person name="Pallen M.J."/>
        </authorList>
    </citation>
    <scope>NUCLEOTIDE SEQUENCE</scope>
    <source>
        <strain evidence="4">ChiBcec2-4451</strain>
    </source>
</reference>
<dbReference type="InterPro" id="IPR000241">
    <property type="entry name" value="RlmKL-like_Mtase"/>
</dbReference>
<sequence>MEKTELIAPCHWGMEAVLKREITDLGYEISRVEDGKVTFFGDARAVADANIFLRTADRILWKLGEIRAETFEELFEGTKAIPWERWIPANGKFWVTKATSVKSRLFSAPDIQSIMKKAMVERMKQHYGISWFPEDGASYPVQVTILKDVATICLDTTGVPLHKRGYRKMTVKAPVSETLAAGILLLTPWRRDRILVDPFCGSGTFPIEAAMIGANMAPGMKRSFMAQTWKELVPASCWRQAFEEARDLVQPEGKMDIQGYDRDPLAIKAALENSRAAGTDRWIHFQQRPVSQLAHSGRYGFLVTNPPYGERLEEKDALPGLYRQLGERFAALDGWSLYLLTAYEDAERYIGRKANKNRKIYNGMLRTYLYQFLGPKPPGKGKEQRR</sequence>
<organism evidence="4 5">
    <name type="scientific">Candidatus Pullilachnospira stercoravium</name>
    <dbReference type="NCBI Taxonomy" id="2840913"/>
    <lineage>
        <taxon>Bacteria</taxon>
        <taxon>Bacillati</taxon>
        <taxon>Bacillota</taxon>
        <taxon>Clostridia</taxon>
        <taxon>Lachnospirales</taxon>
        <taxon>Lachnospiraceae</taxon>
        <taxon>Lachnospiraceae incertae sedis</taxon>
        <taxon>Candidatus Pullilachnospira</taxon>
    </lineage>
</organism>
<dbReference type="InterPro" id="IPR029063">
    <property type="entry name" value="SAM-dependent_MTases_sf"/>
</dbReference>
<dbReference type="AlphaFoldDB" id="A0A9D1T5Y1"/>
<feature type="domain" description="THUMP" evidence="3">
    <location>
        <begin position="58"/>
        <end position="156"/>
    </location>
</feature>
<evidence type="ECO:0000256" key="1">
    <source>
        <dbReference type="ARBA" id="ARBA00022603"/>
    </source>
</evidence>
<keyword evidence="1 4" id="KW-0489">Methyltransferase</keyword>
<dbReference type="GO" id="GO:0008990">
    <property type="term" value="F:rRNA (guanine-N2-)-methyltransferase activity"/>
    <property type="evidence" value="ECO:0007669"/>
    <property type="project" value="TreeGrafter"/>
</dbReference>
<evidence type="ECO:0000313" key="4">
    <source>
        <dbReference type="EMBL" id="HIV13090.1"/>
    </source>
</evidence>
<reference evidence="4" key="1">
    <citation type="submission" date="2020-10" db="EMBL/GenBank/DDBJ databases">
        <authorList>
            <person name="Gilroy R."/>
        </authorList>
    </citation>
    <scope>NUCLEOTIDE SEQUENCE</scope>
    <source>
        <strain evidence="4">ChiBcec2-4451</strain>
    </source>
</reference>
<evidence type="ECO:0000259" key="3">
    <source>
        <dbReference type="SMART" id="SM00981"/>
    </source>
</evidence>
<dbReference type="SUPFAM" id="SSF53335">
    <property type="entry name" value="S-adenosyl-L-methionine-dependent methyltransferases"/>
    <property type="match status" value="1"/>
</dbReference>
<dbReference type="SMART" id="SM00981">
    <property type="entry name" value="THUMP"/>
    <property type="match status" value="1"/>
</dbReference>